<reference evidence="1 2" key="1">
    <citation type="submission" date="2019-06" db="EMBL/GenBank/DDBJ databases">
        <authorList>
            <person name="Rodrigo-Torres L."/>
            <person name="Arahal R. D."/>
            <person name="Lucena T."/>
        </authorList>
    </citation>
    <scope>NUCLEOTIDE SEQUENCE [LARGE SCALE GENOMIC DNA]</scope>
    <source>
        <strain evidence="1 2">SB0023/3</strain>
    </source>
</reference>
<dbReference type="AlphaFoldDB" id="A0A509EBG2"/>
<dbReference type="EMBL" id="CABFPH010000009">
    <property type="protein sequence ID" value="VUD70483.1"/>
    <property type="molecule type" value="Genomic_DNA"/>
</dbReference>
<evidence type="ECO:0000313" key="2">
    <source>
        <dbReference type="Proteomes" id="UP000410984"/>
    </source>
</evidence>
<keyword evidence="2" id="KW-1185">Reference proteome</keyword>
<dbReference type="Proteomes" id="UP000410984">
    <property type="component" value="Unassembled WGS sequence"/>
</dbReference>
<evidence type="ECO:0000313" key="1">
    <source>
        <dbReference type="EMBL" id="VUD70483.1"/>
    </source>
</evidence>
<gene>
    <name evidence="1" type="ORF">MET9862_01052</name>
</gene>
<sequence>MIYGFAEQSGGRVRISSEVGQGTAVCIDRPRHHGAAEEADRRAAQALAPRAEQGETVLVVDDAPAVRMLVREVPEDLGYAALSSPATRRLRRWATAIWSPAWRC</sequence>
<organism evidence="1 2">
    <name type="scientific">Methylobacterium symbioticum</name>
    <dbReference type="NCBI Taxonomy" id="2584084"/>
    <lineage>
        <taxon>Bacteria</taxon>
        <taxon>Pseudomonadati</taxon>
        <taxon>Pseudomonadota</taxon>
        <taxon>Alphaproteobacteria</taxon>
        <taxon>Hyphomicrobiales</taxon>
        <taxon>Methylobacteriaceae</taxon>
        <taxon>Methylobacterium</taxon>
    </lineage>
</organism>
<name>A0A509EBG2_9HYPH</name>
<protein>
    <submittedName>
        <fullName evidence="1">Blue-light-activated protein</fullName>
    </submittedName>
</protein>
<proteinExistence type="predicted"/>
<accession>A0A509EBG2</accession>